<dbReference type="Pfam" id="PF00571">
    <property type="entry name" value="CBS"/>
    <property type="match status" value="2"/>
</dbReference>
<dbReference type="InterPro" id="IPR044751">
    <property type="entry name" value="Ion_transp-like_CBS"/>
</dbReference>
<dbReference type="InterPro" id="IPR000644">
    <property type="entry name" value="CBS_dom"/>
</dbReference>
<dbReference type="PANTHER" id="PTHR12064:SF94">
    <property type="entry name" value="UNEXTENDED PROTEIN"/>
    <property type="match status" value="1"/>
</dbReference>
<keyword evidence="1" id="KW-0677">Repeat</keyword>
<dbReference type="GO" id="GO:0010960">
    <property type="term" value="P:magnesium ion homeostasis"/>
    <property type="evidence" value="ECO:0007669"/>
    <property type="project" value="InterPro"/>
</dbReference>
<dbReference type="InterPro" id="IPR045095">
    <property type="entry name" value="ACDP"/>
</dbReference>
<accession>A0A6B2G563</accession>
<sequence>MIPIESCYTIEINETLNINMIEEISQEGFSRIPIYEESRENIVGVIHVSDISFINPSDNIPIKNVLEACKRNLIQIPKKTKIMATLAEFKKGFSHLAIVCETKENRENKACAIGIVTLQGIIRTILQSELKEKVRPAPGPIYNWKDRKRSFSVTRVTNREKHPQVAEITTQLSLSLTKFLMTGILSFFIRIKIS</sequence>
<evidence type="ECO:0000313" key="3">
    <source>
        <dbReference type="EMBL" id="NDJ96699.1"/>
    </source>
</evidence>
<proteinExistence type="predicted"/>
<feature type="domain" description="CBS" evidence="2">
    <location>
        <begin position="21"/>
        <end position="51"/>
    </location>
</feature>
<dbReference type="Gene3D" id="3.10.580.10">
    <property type="entry name" value="CBS-domain"/>
    <property type="match status" value="1"/>
</dbReference>
<protein>
    <submittedName>
        <fullName evidence="3">Metal transporter CNNM2 (Trinotate prediction)</fullName>
    </submittedName>
</protein>
<dbReference type="SUPFAM" id="SSF54631">
    <property type="entry name" value="CBS-domain pair"/>
    <property type="match status" value="1"/>
</dbReference>
<reference evidence="3" key="1">
    <citation type="submission" date="2018-11" db="EMBL/GenBank/DDBJ databases">
        <title>Myxobolus squamalis genome and transcriptome.</title>
        <authorList>
            <person name="Yahalomi D."/>
            <person name="Atkinson S.D."/>
            <person name="Neuhof M."/>
            <person name="Chang E.S."/>
            <person name="Philippe H."/>
            <person name="Cartwright P."/>
            <person name="Bartholomew J.L."/>
            <person name="Huchon D."/>
        </authorList>
    </citation>
    <scope>NUCLEOTIDE SEQUENCE</scope>
    <source>
        <strain evidence="3">71B08</strain>
        <tissue evidence="3">Whole</tissue>
    </source>
</reference>
<dbReference type="CDD" id="cd04590">
    <property type="entry name" value="CBS_pair_CorC_HlyC_assoc"/>
    <property type="match status" value="1"/>
</dbReference>
<dbReference type="PANTHER" id="PTHR12064">
    <property type="entry name" value="METAL TRANSPORTER CNNM"/>
    <property type="match status" value="1"/>
</dbReference>
<evidence type="ECO:0000259" key="2">
    <source>
        <dbReference type="Pfam" id="PF00571"/>
    </source>
</evidence>
<name>A0A6B2G563_MYXSQ</name>
<organism evidence="3">
    <name type="scientific">Myxobolus squamalis</name>
    <name type="common">Myxosporean</name>
    <dbReference type="NCBI Taxonomy" id="59785"/>
    <lineage>
        <taxon>Eukaryota</taxon>
        <taxon>Metazoa</taxon>
        <taxon>Cnidaria</taxon>
        <taxon>Myxozoa</taxon>
        <taxon>Myxosporea</taxon>
        <taxon>Bivalvulida</taxon>
        <taxon>Platysporina</taxon>
        <taxon>Myxobolidae</taxon>
        <taxon>Myxobolus</taxon>
    </lineage>
</organism>
<dbReference type="EMBL" id="GHBR01001472">
    <property type="protein sequence ID" value="NDJ96699.1"/>
    <property type="molecule type" value="Transcribed_RNA"/>
</dbReference>
<evidence type="ECO:0000256" key="1">
    <source>
        <dbReference type="ARBA" id="ARBA00022737"/>
    </source>
</evidence>
<dbReference type="InterPro" id="IPR046342">
    <property type="entry name" value="CBS_dom_sf"/>
</dbReference>
<dbReference type="AlphaFoldDB" id="A0A6B2G563"/>
<feature type="domain" description="CBS" evidence="2">
    <location>
        <begin position="69"/>
        <end position="125"/>
    </location>
</feature>